<keyword evidence="4 6" id="KW-1133">Transmembrane helix</keyword>
<feature type="transmembrane region" description="Helical" evidence="6">
    <location>
        <begin position="270"/>
        <end position="292"/>
    </location>
</feature>
<dbReference type="PANTHER" id="PTHR35007:SF2">
    <property type="entry name" value="PILUS ASSEMBLE PROTEIN"/>
    <property type="match status" value="1"/>
</dbReference>
<dbReference type="RefSeq" id="WP_151137401.1">
    <property type="nucleotide sequence ID" value="NZ_CP043311.1"/>
</dbReference>
<feature type="transmembrane region" description="Helical" evidence="6">
    <location>
        <begin position="6"/>
        <end position="23"/>
    </location>
</feature>
<evidence type="ECO:0000256" key="6">
    <source>
        <dbReference type="SAM" id="Phobius"/>
    </source>
</evidence>
<feature type="transmembrane region" description="Helical" evidence="6">
    <location>
        <begin position="120"/>
        <end position="143"/>
    </location>
</feature>
<evidence type="ECO:0000256" key="4">
    <source>
        <dbReference type="ARBA" id="ARBA00022989"/>
    </source>
</evidence>
<evidence type="ECO:0000256" key="3">
    <source>
        <dbReference type="ARBA" id="ARBA00022692"/>
    </source>
</evidence>
<accession>A0A5J6QTP6</accession>
<dbReference type="AlphaFoldDB" id="A0A5J6QTP6"/>
<comment type="subcellular location">
    <subcellularLocation>
        <location evidence="1">Cell membrane</location>
        <topology evidence="1">Multi-pass membrane protein</topology>
    </subcellularLocation>
</comment>
<keyword evidence="9" id="KW-1185">Reference proteome</keyword>
<evidence type="ECO:0000256" key="1">
    <source>
        <dbReference type="ARBA" id="ARBA00004651"/>
    </source>
</evidence>
<evidence type="ECO:0000313" key="9">
    <source>
        <dbReference type="Proteomes" id="UP000327179"/>
    </source>
</evidence>
<feature type="transmembrane region" description="Helical" evidence="6">
    <location>
        <begin position="88"/>
        <end position="108"/>
    </location>
</feature>
<sequence length="303" mass="33065">MALILFAVLLGLAAVLLVSGLVGERQRRVRVHQRLLGQELAGHLADDRWQGLVRRLGGSRLAQRYLSLDGETQRLLNRIGWRRSSRRTLFLACQIGAPLAMVGLALLGQSLLEEPPSPSWLVPFLAAGCGLLLPKRVLAIVALRRQHALQQELSVFIPMVRILFEAGLTVEQALRVLSQDGRGLMPVLTAELQGLLQHVDSGLELGEELGKLARLLEVDELTDSFTILEQLVRQGGGAMASLLALKKLLDDRRLTRMQEYISKLSAKMAVVMMSLLFPALLIVLAGPGLVAISRAMGGMGGMR</sequence>
<keyword evidence="2" id="KW-1003">Cell membrane</keyword>
<reference evidence="8 9" key="1">
    <citation type="submission" date="2019-08" db="EMBL/GenBank/DDBJ databases">
        <title>Whole-genome Sequencing of e-waste polymer degrading bacterium Pseudomonas sp. strain PE08.</title>
        <authorList>
            <person name="Kirdat K."/>
            <person name="Debbarma P."/>
            <person name="Narawade N."/>
            <person name="Suyal D."/>
            <person name="Thorat V."/>
            <person name="Shouche Y."/>
            <person name="Goel R."/>
            <person name="Yadav A."/>
        </authorList>
    </citation>
    <scope>NUCLEOTIDE SEQUENCE [LARGE SCALE GENOMIC DNA]</scope>
    <source>
        <strain evidence="8 9">PE08</strain>
    </source>
</reference>
<keyword evidence="3 6" id="KW-0812">Transmembrane</keyword>
<evidence type="ECO:0000313" key="8">
    <source>
        <dbReference type="EMBL" id="QEY65122.1"/>
    </source>
</evidence>
<evidence type="ECO:0000256" key="2">
    <source>
        <dbReference type="ARBA" id="ARBA00022475"/>
    </source>
</evidence>
<dbReference type="Proteomes" id="UP000327179">
    <property type="component" value="Chromosome"/>
</dbReference>
<organism evidence="8 9">
    <name type="scientific">Metapseudomonas lalkuanensis</name>
    <dbReference type="NCBI Taxonomy" id="2604832"/>
    <lineage>
        <taxon>Bacteria</taxon>
        <taxon>Pseudomonadati</taxon>
        <taxon>Pseudomonadota</taxon>
        <taxon>Gammaproteobacteria</taxon>
        <taxon>Pseudomonadales</taxon>
        <taxon>Pseudomonadaceae</taxon>
        <taxon>Metapseudomonas</taxon>
    </lineage>
</organism>
<keyword evidence="5 6" id="KW-0472">Membrane</keyword>
<dbReference type="Pfam" id="PF00482">
    <property type="entry name" value="T2SSF"/>
    <property type="match status" value="1"/>
</dbReference>
<feature type="domain" description="Type II secretion system protein GspF" evidence="7">
    <location>
        <begin position="159"/>
        <end position="284"/>
    </location>
</feature>
<proteinExistence type="predicted"/>
<name>A0A5J6QTP6_9GAMM</name>
<dbReference type="PANTHER" id="PTHR35007">
    <property type="entry name" value="INTEGRAL MEMBRANE PROTEIN-RELATED"/>
    <property type="match status" value="1"/>
</dbReference>
<evidence type="ECO:0000256" key="5">
    <source>
        <dbReference type="ARBA" id="ARBA00023136"/>
    </source>
</evidence>
<evidence type="ECO:0000259" key="7">
    <source>
        <dbReference type="Pfam" id="PF00482"/>
    </source>
</evidence>
<dbReference type="InterPro" id="IPR018076">
    <property type="entry name" value="T2SS_GspF_dom"/>
</dbReference>
<dbReference type="EMBL" id="CP043311">
    <property type="protein sequence ID" value="QEY65122.1"/>
    <property type="molecule type" value="Genomic_DNA"/>
</dbReference>
<protein>
    <submittedName>
        <fullName evidence="8">Type II secretion system F family protein</fullName>
    </submittedName>
</protein>
<dbReference type="GO" id="GO:0005886">
    <property type="term" value="C:plasma membrane"/>
    <property type="evidence" value="ECO:0007669"/>
    <property type="project" value="UniProtKB-SubCell"/>
</dbReference>
<dbReference type="KEGG" id="plal:FXN65_24815"/>
<gene>
    <name evidence="8" type="ORF">FXN65_24815</name>
</gene>